<evidence type="ECO:0000256" key="2">
    <source>
        <dbReference type="PROSITE-ProRule" id="PRU00176"/>
    </source>
</evidence>
<dbReference type="SMART" id="SM00360">
    <property type="entry name" value="RRM"/>
    <property type="match status" value="3"/>
</dbReference>
<gene>
    <name evidence="5" type="ORF">CAUJ_LOCUS10617</name>
</gene>
<reference evidence="5" key="1">
    <citation type="submission" date="2020-10" db="EMBL/GenBank/DDBJ databases">
        <authorList>
            <person name="Kikuchi T."/>
        </authorList>
    </citation>
    <scope>NUCLEOTIDE SEQUENCE</scope>
    <source>
        <strain evidence="5">NKZ352</strain>
    </source>
</reference>
<evidence type="ECO:0000259" key="4">
    <source>
        <dbReference type="PROSITE" id="PS50102"/>
    </source>
</evidence>
<dbReference type="Proteomes" id="UP000835052">
    <property type="component" value="Unassembled WGS sequence"/>
</dbReference>
<dbReference type="SUPFAM" id="SSF54928">
    <property type="entry name" value="RNA-binding domain, RBD"/>
    <property type="match status" value="3"/>
</dbReference>
<dbReference type="InterPro" id="IPR012677">
    <property type="entry name" value="Nucleotide-bd_a/b_plait_sf"/>
</dbReference>
<dbReference type="AlphaFoldDB" id="A0A8S1HJS6"/>
<protein>
    <recommendedName>
        <fullName evidence="4">RRM domain-containing protein</fullName>
    </recommendedName>
</protein>
<evidence type="ECO:0000256" key="1">
    <source>
        <dbReference type="ARBA" id="ARBA00022884"/>
    </source>
</evidence>
<keyword evidence="6" id="KW-1185">Reference proteome</keyword>
<dbReference type="EMBL" id="CAJGYM010000046">
    <property type="protein sequence ID" value="CAD6194698.1"/>
    <property type="molecule type" value="Genomic_DNA"/>
</dbReference>
<accession>A0A8S1HJS6</accession>
<feature type="region of interest" description="Disordered" evidence="3">
    <location>
        <begin position="246"/>
        <end position="268"/>
    </location>
</feature>
<dbReference type="PANTHER" id="PTHR48025:SF1">
    <property type="entry name" value="RRM DOMAIN-CONTAINING PROTEIN"/>
    <property type="match status" value="1"/>
</dbReference>
<organism evidence="5 6">
    <name type="scientific">Caenorhabditis auriculariae</name>
    <dbReference type="NCBI Taxonomy" id="2777116"/>
    <lineage>
        <taxon>Eukaryota</taxon>
        <taxon>Metazoa</taxon>
        <taxon>Ecdysozoa</taxon>
        <taxon>Nematoda</taxon>
        <taxon>Chromadorea</taxon>
        <taxon>Rhabditida</taxon>
        <taxon>Rhabditina</taxon>
        <taxon>Rhabditomorpha</taxon>
        <taxon>Rhabditoidea</taxon>
        <taxon>Rhabditidae</taxon>
        <taxon>Peloderinae</taxon>
        <taxon>Caenorhabditis</taxon>
    </lineage>
</organism>
<dbReference type="InterPro" id="IPR035979">
    <property type="entry name" value="RBD_domain_sf"/>
</dbReference>
<name>A0A8S1HJS6_9PELO</name>
<dbReference type="Gene3D" id="3.30.70.330">
    <property type="match status" value="3"/>
</dbReference>
<proteinExistence type="predicted"/>
<dbReference type="GO" id="GO:0003729">
    <property type="term" value="F:mRNA binding"/>
    <property type="evidence" value="ECO:0007669"/>
    <property type="project" value="TreeGrafter"/>
</dbReference>
<dbReference type="FunFam" id="3.30.70.330:FF:000738">
    <property type="entry name" value="RNA-binding motif protein 19"/>
    <property type="match status" value="1"/>
</dbReference>
<dbReference type="InterPro" id="IPR000504">
    <property type="entry name" value="RRM_dom"/>
</dbReference>
<dbReference type="PANTHER" id="PTHR48025">
    <property type="entry name" value="OS02G0815200 PROTEIN"/>
    <property type="match status" value="1"/>
</dbReference>
<feature type="region of interest" description="Disordered" evidence="3">
    <location>
        <begin position="357"/>
        <end position="395"/>
    </location>
</feature>
<feature type="domain" description="RRM" evidence="4">
    <location>
        <begin position="281"/>
        <end position="359"/>
    </location>
</feature>
<evidence type="ECO:0000256" key="3">
    <source>
        <dbReference type="SAM" id="MobiDB-lite"/>
    </source>
</evidence>
<evidence type="ECO:0000313" key="6">
    <source>
        <dbReference type="Proteomes" id="UP000835052"/>
    </source>
</evidence>
<keyword evidence="1 2" id="KW-0694">RNA-binding</keyword>
<dbReference type="OrthoDB" id="439639at2759"/>
<dbReference type="PROSITE" id="PS50102">
    <property type="entry name" value="RRM"/>
    <property type="match status" value="2"/>
</dbReference>
<evidence type="ECO:0000313" key="5">
    <source>
        <dbReference type="EMBL" id="CAD6194698.1"/>
    </source>
</evidence>
<comment type="caution">
    <text evidence="5">The sequence shown here is derived from an EMBL/GenBank/DDBJ whole genome shotgun (WGS) entry which is preliminary data.</text>
</comment>
<dbReference type="InterPro" id="IPR050502">
    <property type="entry name" value="Euk_RNA-bind_prot"/>
</dbReference>
<dbReference type="Pfam" id="PF00076">
    <property type="entry name" value="RRM_1"/>
    <property type="match status" value="2"/>
</dbReference>
<feature type="region of interest" description="Disordered" evidence="3">
    <location>
        <begin position="100"/>
        <end position="129"/>
    </location>
</feature>
<feature type="domain" description="RRM" evidence="4">
    <location>
        <begin position="3"/>
        <end position="80"/>
    </location>
</feature>
<sequence>MTTRLIVKNLPSNCTEASLRKFFSKHGTITDASLKYTKEGKFRKFAFVGFLDEESAKKAVNQTNQAFMGTSKLQVEECRPFGDTDKPRAWSLYSKDSSAYKRKHGDKEKDQNIQTPSESEPNVKKKKKDEKYQQFLEAKGVKTEKEQKFVVSKEEKQLLDELLEGVHGDTSLSLTFTGLPSSIKLKNIKEWLNPIRVKALKISRTEETAAAFVTFNRPPDVRKALERDSQFLGGYKVNIRKVDIGNEEEDKRSNNENFSKNPEYSPEKEEEVIREKILDTGRLFLRNLPFATTEDDLHFVFKKYGEVGEVQVITNKTDGRCKGFAIVEFVFPESAVAAYSAMDGRIFKGRMMHILPGEEKREKEEEEEDVKEKGGDLATTSSFKRQKEEKQKANAQKSHSWNALFLGANAVADTLAERLSVSKSDLLTGESGQSAGVRMALAETRLVQETRDFF</sequence>